<keyword evidence="4" id="KW-1185">Reference proteome</keyword>
<comment type="caution">
    <text evidence="3">The sequence shown here is derived from an EMBL/GenBank/DDBJ whole genome shotgun (WGS) entry which is preliminary data.</text>
</comment>
<name>A0A6G4TTR2_9ACTN</name>
<dbReference type="PRINTS" id="PR00038">
    <property type="entry name" value="HTHLUXR"/>
</dbReference>
<dbReference type="Proteomes" id="UP000481583">
    <property type="component" value="Unassembled WGS sequence"/>
</dbReference>
<proteinExistence type="predicted"/>
<accession>A0A6G4TTR2</accession>
<dbReference type="InterPro" id="IPR011990">
    <property type="entry name" value="TPR-like_helical_dom_sf"/>
</dbReference>
<protein>
    <recommendedName>
        <fullName evidence="2">HTH luxR-type domain-containing protein</fullName>
    </recommendedName>
</protein>
<dbReference type="PROSITE" id="PS50043">
    <property type="entry name" value="HTH_LUXR_2"/>
    <property type="match status" value="1"/>
</dbReference>
<dbReference type="SMART" id="SM00421">
    <property type="entry name" value="HTH_LUXR"/>
    <property type="match status" value="1"/>
</dbReference>
<reference evidence="3 4" key="1">
    <citation type="submission" date="2020-02" db="EMBL/GenBank/DDBJ databases">
        <title>Whole-genome analyses of novel actinobacteria.</title>
        <authorList>
            <person name="Sahin N."/>
        </authorList>
    </citation>
    <scope>NUCLEOTIDE SEQUENCE [LARGE SCALE GENOMIC DNA]</scope>
    <source>
        <strain evidence="3 4">A7024</strain>
    </source>
</reference>
<keyword evidence="1" id="KW-0238">DNA-binding</keyword>
<dbReference type="CDD" id="cd06170">
    <property type="entry name" value="LuxR_C_like"/>
    <property type="match status" value="1"/>
</dbReference>
<dbReference type="InterPro" id="IPR000792">
    <property type="entry name" value="Tscrpt_reg_LuxR_C"/>
</dbReference>
<dbReference type="PANTHER" id="PTHR43214">
    <property type="entry name" value="TWO-COMPONENT RESPONSE REGULATOR"/>
    <property type="match status" value="1"/>
</dbReference>
<organism evidence="3 4">
    <name type="scientific">Streptomyces coryli</name>
    <dbReference type="NCBI Taxonomy" id="1128680"/>
    <lineage>
        <taxon>Bacteria</taxon>
        <taxon>Bacillati</taxon>
        <taxon>Actinomycetota</taxon>
        <taxon>Actinomycetes</taxon>
        <taxon>Kitasatosporales</taxon>
        <taxon>Streptomycetaceae</taxon>
        <taxon>Streptomyces</taxon>
    </lineage>
</organism>
<dbReference type="Pfam" id="PF00196">
    <property type="entry name" value="GerE"/>
    <property type="match status" value="1"/>
</dbReference>
<dbReference type="PANTHER" id="PTHR43214:SF42">
    <property type="entry name" value="TRANSCRIPTIONAL REGULATORY PROTEIN DESR"/>
    <property type="match status" value="1"/>
</dbReference>
<evidence type="ECO:0000256" key="1">
    <source>
        <dbReference type="ARBA" id="ARBA00023125"/>
    </source>
</evidence>
<evidence type="ECO:0000259" key="2">
    <source>
        <dbReference type="PROSITE" id="PS50043"/>
    </source>
</evidence>
<feature type="domain" description="HTH luxR-type" evidence="2">
    <location>
        <begin position="485"/>
        <end position="550"/>
    </location>
</feature>
<evidence type="ECO:0000313" key="3">
    <source>
        <dbReference type="EMBL" id="NGN62381.1"/>
    </source>
</evidence>
<dbReference type="EMBL" id="JAAKZV010000001">
    <property type="protein sequence ID" value="NGN62381.1"/>
    <property type="molecule type" value="Genomic_DNA"/>
</dbReference>
<dbReference type="GO" id="GO:0003677">
    <property type="term" value="F:DNA binding"/>
    <property type="evidence" value="ECO:0007669"/>
    <property type="project" value="UniProtKB-KW"/>
</dbReference>
<dbReference type="InterPro" id="IPR039420">
    <property type="entry name" value="WalR-like"/>
</dbReference>
<dbReference type="Gene3D" id="1.10.10.10">
    <property type="entry name" value="Winged helix-like DNA-binding domain superfamily/Winged helix DNA-binding domain"/>
    <property type="match status" value="1"/>
</dbReference>
<dbReference type="AlphaFoldDB" id="A0A6G4TTR2"/>
<sequence length="554" mass="57290">MTRANGASSPLPADRALLLTRAAEHALRAGLPDHAAHLLQPLRAATAPSPARGRAALVHGMLALRTGPVADARASLLLAARLLDDDGDHERAIRARLGAAEACWAMGDAAAYREVLGPGPSGGGLLERFLRAMTAVVGGPGPDFGGGLRELRRVVELAADEDDPELLVPAGSASLVLGDLTAAGELGGRALAVARAHGLTTVVPRALEVLAYAELRLGRHVSARAHAEEGVRAARQAGESNVLAHHHAVLALVASLDDDAEAVAALAAAADATAVRHGLAQARTLTQWALARADLARGRAPDAAARLRPLVRTGPRGGHFALRMMAVPCFVEAALSSDTDREEAAAEAVEALAGYAVWAGLGPDPQAAAQLLRCRALVAAAGGDDDAAEAHFGQALDRHEDLDGEFERARTALQYGQWLRRQRRPGPAREALRDARVAFERCGAGVWAGQAEAALRATGAVSAAAGAAASAAGAAGGSGAAGPEPPSVLERLTPQQLRIARQVAEGATNREVARLLSVSPRTVDHHLRNVFVALGVRSRVELSRLVARADEGER</sequence>
<dbReference type="InterPro" id="IPR016032">
    <property type="entry name" value="Sig_transdc_resp-reg_C-effctor"/>
</dbReference>
<gene>
    <name evidence="3" type="ORF">G5C51_00445</name>
</gene>
<dbReference type="SUPFAM" id="SSF48452">
    <property type="entry name" value="TPR-like"/>
    <property type="match status" value="1"/>
</dbReference>
<dbReference type="GO" id="GO:0006355">
    <property type="term" value="P:regulation of DNA-templated transcription"/>
    <property type="evidence" value="ECO:0007669"/>
    <property type="project" value="InterPro"/>
</dbReference>
<dbReference type="SUPFAM" id="SSF46894">
    <property type="entry name" value="C-terminal effector domain of the bipartite response regulators"/>
    <property type="match status" value="1"/>
</dbReference>
<dbReference type="RefSeq" id="WP_165229554.1">
    <property type="nucleotide sequence ID" value="NZ_JAAKZV010000001.1"/>
</dbReference>
<dbReference type="InterPro" id="IPR036388">
    <property type="entry name" value="WH-like_DNA-bd_sf"/>
</dbReference>
<evidence type="ECO:0000313" key="4">
    <source>
        <dbReference type="Proteomes" id="UP000481583"/>
    </source>
</evidence>